<evidence type="ECO:0000256" key="3">
    <source>
        <dbReference type="ARBA" id="ARBA00022692"/>
    </source>
</evidence>
<dbReference type="Pfam" id="PF02687">
    <property type="entry name" value="FtsX"/>
    <property type="match status" value="2"/>
</dbReference>
<evidence type="ECO:0000256" key="1">
    <source>
        <dbReference type="ARBA" id="ARBA00004651"/>
    </source>
</evidence>
<name>A0A6C0GQT4_9BACT</name>
<feature type="transmembrane region" description="Helical" evidence="6">
    <location>
        <begin position="690"/>
        <end position="712"/>
    </location>
</feature>
<dbReference type="EMBL" id="CP048222">
    <property type="protein sequence ID" value="QHT70445.1"/>
    <property type="molecule type" value="Genomic_DNA"/>
</dbReference>
<proteinExistence type="predicted"/>
<feature type="domain" description="ABC3 transporter permease C-terminal" evidence="7">
    <location>
        <begin position="690"/>
        <end position="798"/>
    </location>
</feature>
<evidence type="ECO:0000313" key="9">
    <source>
        <dbReference type="EMBL" id="QHT70445.1"/>
    </source>
</evidence>
<keyword evidence="10" id="KW-1185">Reference proteome</keyword>
<dbReference type="Pfam" id="PF12704">
    <property type="entry name" value="MacB_PCD"/>
    <property type="match status" value="2"/>
</dbReference>
<dbReference type="Proteomes" id="UP000480178">
    <property type="component" value="Chromosome"/>
</dbReference>
<sequence>MLKNYLIIGIRNLFRNKGYAILNISGLAIGIAACLLIFTVVQFELSYDKFHSKYDRIYRVVVEDKFPDGDASHNPGVPTPLPVALRQDIPQLEKVAAIDAITGSQITVMGKDANAAFTGRKFMEELGIFFTEPDFFEIFDATWLSGNPKQSLSNPNTVVLSQRQAEKYFGEWKQAMGQYLKLDNNLVLTVSGIIADSPQNTDFPLQVLISYETFKNAPGYGYSTEWGSIHSNHQTYVLLPPTLSPENVEYTLKKLGEKYYVSRNQVKRYNLIQPLSGIHFDTRFGNFGDHLTSKSTLWTLSLVGVLVLIMACINFINLATAQAISRSKEVGIRKVLGGVRLQLMGQFLAETTLIVLMAVVLATLIATAALPYIQEISNVPSTIEMLQNPYVLIFLVVITLVVSFFSGMYPALILSGFEPIEALKSKITARNIGGVPLRRSLVVVQFAISQILIIGTLIAVSQMDFIRNIELGFNKDAVYMVPLNSDSLSQTKFRTFKNRLLENPAIRSVSLANDPPSSDNFWGRNFYFNNSSEELNFGTLMKYADADYFSTYGMEFVAGHGFQESDTAISYVVNETLLRKLGVTDMQSAIGKTIRLGGGGQWKPIVGVVKDFKASSVRDEIQPFVITPAKENYYRAGIKIHPQNLQKTVKQIQALWEETFPAFVYNGNFLDESIANFYEQENQMALTYKIFAGLAILISCLGLYGLASFMAVQKTKEIGIRKVLGASVGSIIFLLSKEFLMLITLAFVIAAPAAYYLMHDWLENFQYSIPLGIEAFAIAIALSLVIAWLTVGYRAAKAALANPVKSLRSE</sequence>
<keyword evidence="4 6" id="KW-1133">Transmembrane helix</keyword>
<evidence type="ECO:0000313" key="10">
    <source>
        <dbReference type="Proteomes" id="UP000480178"/>
    </source>
</evidence>
<dbReference type="PANTHER" id="PTHR30572">
    <property type="entry name" value="MEMBRANE COMPONENT OF TRANSPORTER-RELATED"/>
    <property type="match status" value="1"/>
</dbReference>
<keyword evidence="5 6" id="KW-0472">Membrane</keyword>
<accession>A0A6C0GQT4</accession>
<keyword evidence="2" id="KW-1003">Cell membrane</keyword>
<feature type="transmembrane region" description="Helical" evidence="6">
    <location>
        <begin position="441"/>
        <end position="460"/>
    </location>
</feature>
<dbReference type="InterPro" id="IPR050250">
    <property type="entry name" value="Macrolide_Exporter_MacB"/>
</dbReference>
<dbReference type="AlphaFoldDB" id="A0A6C0GQT4"/>
<dbReference type="KEGG" id="rhoz:GXP67_29210"/>
<feature type="transmembrane region" description="Helical" evidence="6">
    <location>
        <begin position="21"/>
        <end position="43"/>
    </location>
</feature>
<feature type="transmembrane region" description="Helical" evidence="6">
    <location>
        <begin position="347"/>
        <end position="370"/>
    </location>
</feature>
<comment type="subcellular location">
    <subcellularLocation>
        <location evidence="1">Cell membrane</location>
        <topology evidence="1">Multi-pass membrane protein</topology>
    </subcellularLocation>
</comment>
<evidence type="ECO:0000256" key="5">
    <source>
        <dbReference type="ARBA" id="ARBA00023136"/>
    </source>
</evidence>
<evidence type="ECO:0000259" key="8">
    <source>
        <dbReference type="Pfam" id="PF12704"/>
    </source>
</evidence>
<evidence type="ECO:0000256" key="2">
    <source>
        <dbReference type="ARBA" id="ARBA00022475"/>
    </source>
</evidence>
<gene>
    <name evidence="9" type="ORF">GXP67_29210</name>
</gene>
<keyword evidence="3 6" id="KW-0812">Transmembrane</keyword>
<dbReference type="InterPro" id="IPR003838">
    <property type="entry name" value="ABC3_permease_C"/>
</dbReference>
<feature type="transmembrane region" description="Helical" evidence="6">
    <location>
        <begin position="739"/>
        <end position="757"/>
    </location>
</feature>
<dbReference type="GO" id="GO:0022857">
    <property type="term" value="F:transmembrane transporter activity"/>
    <property type="evidence" value="ECO:0007669"/>
    <property type="project" value="TreeGrafter"/>
</dbReference>
<feature type="transmembrane region" description="Helical" evidence="6">
    <location>
        <begin position="297"/>
        <end position="319"/>
    </location>
</feature>
<feature type="transmembrane region" description="Helical" evidence="6">
    <location>
        <begin position="769"/>
        <end position="791"/>
    </location>
</feature>
<organism evidence="9 10">
    <name type="scientific">Rhodocytophaga rosea</name>
    <dbReference type="NCBI Taxonomy" id="2704465"/>
    <lineage>
        <taxon>Bacteria</taxon>
        <taxon>Pseudomonadati</taxon>
        <taxon>Bacteroidota</taxon>
        <taxon>Cytophagia</taxon>
        <taxon>Cytophagales</taxon>
        <taxon>Rhodocytophagaceae</taxon>
        <taxon>Rhodocytophaga</taxon>
    </lineage>
</organism>
<feature type="transmembrane region" description="Helical" evidence="6">
    <location>
        <begin position="390"/>
        <end position="420"/>
    </location>
</feature>
<feature type="domain" description="ABC3 transporter permease C-terminal" evidence="7">
    <location>
        <begin position="302"/>
        <end position="418"/>
    </location>
</feature>
<evidence type="ECO:0000256" key="4">
    <source>
        <dbReference type="ARBA" id="ARBA00022989"/>
    </source>
</evidence>
<protein>
    <submittedName>
        <fullName evidence="9">FtsX-like permease family protein</fullName>
    </submittedName>
</protein>
<dbReference type="PANTHER" id="PTHR30572:SF18">
    <property type="entry name" value="ABC-TYPE MACROLIDE FAMILY EXPORT SYSTEM PERMEASE COMPONENT 2"/>
    <property type="match status" value="1"/>
</dbReference>
<feature type="domain" description="MacB-like periplasmic core" evidence="8">
    <location>
        <begin position="476"/>
        <end position="635"/>
    </location>
</feature>
<feature type="domain" description="MacB-like periplasmic core" evidence="8">
    <location>
        <begin position="21"/>
        <end position="250"/>
    </location>
</feature>
<evidence type="ECO:0000259" key="7">
    <source>
        <dbReference type="Pfam" id="PF02687"/>
    </source>
</evidence>
<dbReference type="InterPro" id="IPR025857">
    <property type="entry name" value="MacB_PCD"/>
</dbReference>
<dbReference type="GO" id="GO:0005886">
    <property type="term" value="C:plasma membrane"/>
    <property type="evidence" value="ECO:0007669"/>
    <property type="project" value="UniProtKB-SubCell"/>
</dbReference>
<reference evidence="9 10" key="1">
    <citation type="submission" date="2020-01" db="EMBL/GenBank/DDBJ databases">
        <authorList>
            <person name="Kim M.K."/>
        </authorList>
    </citation>
    <scope>NUCLEOTIDE SEQUENCE [LARGE SCALE GENOMIC DNA]</scope>
    <source>
        <strain evidence="9 10">172606-1</strain>
    </source>
</reference>
<dbReference type="PROSITE" id="PS51257">
    <property type="entry name" value="PROKAR_LIPOPROTEIN"/>
    <property type="match status" value="1"/>
</dbReference>
<dbReference type="RefSeq" id="WP_162446423.1">
    <property type="nucleotide sequence ID" value="NZ_CP048222.1"/>
</dbReference>
<evidence type="ECO:0000256" key="6">
    <source>
        <dbReference type="SAM" id="Phobius"/>
    </source>
</evidence>